<dbReference type="EMBL" id="HF935554">
    <property type="protein sequence ID" value="CCX10670.1"/>
    <property type="molecule type" value="Genomic_DNA"/>
</dbReference>
<accession>U4L4K4</accession>
<name>U4L4K4_PYROM</name>
<sequence>MEASCDVLPGSKMSKVPKTLQKLQSFVLLPFVRIP</sequence>
<proteinExistence type="predicted"/>
<protein>
    <submittedName>
        <fullName evidence="1">Uncharacterized protein</fullName>
    </submittedName>
</protein>
<gene>
    <name evidence="1" type="ORF">PCON_10264</name>
</gene>
<organism evidence="1 2">
    <name type="scientific">Pyronema omphalodes (strain CBS 100304)</name>
    <name type="common">Pyronema confluens</name>
    <dbReference type="NCBI Taxonomy" id="1076935"/>
    <lineage>
        <taxon>Eukaryota</taxon>
        <taxon>Fungi</taxon>
        <taxon>Dikarya</taxon>
        <taxon>Ascomycota</taxon>
        <taxon>Pezizomycotina</taxon>
        <taxon>Pezizomycetes</taxon>
        <taxon>Pezizales</taxon>
        <taxon>Pyronemataceae</taxon>
        <taxon>Pyronema</taxon>
    </lineage>
</organism>
<reference evidence="1 2" key="1">
    <citation type="journal article" date="2013" name="PLoS Genet.">
        <title>The genome and development-dependent transcriptomes of Pyronema confluens: a window into fungal evolution.</title>
        <authorList>
            <person name="Traeger S."/>
            <person name="Altegoer F."/>
            <person name="Freitag M."/>
            <person name="Gabaldon T."/>
            <person name="Kempken F."/>
            <person name="Kumar A."/>
            <person name="Marcet-Houben M."/>
            <person name="Poggeler S."/>
            <person name="Stajich J.E."/>
            <person name="Nowrousian M."/>
        </authorList>
    </citation>
    <scope>NUCLEOTIDE SEQUENCE [LARGE SCALE GENOMIC DNA]</scope>
    <source>
        <strain evidence="2">CBS 100304</strain>
        <tissue evidence="1">Vegetative mycelium</tissue>
    </source>
</reference>
<keyword evidence="2" id="KW-1185">Reference proteome</keyword>
<dbReference type="AlphaFoldDB" id="U4L4K4"/>
<evidence type="ECO:0000313" key="2">
    <source>
        <dbReference type="Proteomes" id="UP000018144"/>
    </source>
</evidence>
<dbReference type="Proteomes" id="UP000018144">
    <property type="component" value="Unassembled WGS sequence"/>
</dbReference>
<evidence type="ECO:0000313" key="1">
    <source>
        <dbReference type="EMBL" id="CCX10670.1"/>
    </source>
</evidence>